<accession>A0A9Q8QV71</accession>
<evidence type="ECO:0000313" key="2">
    <source>
        <dbReference type="EMBL" id="UNL82328.1"/>
    </source>
</evidence>
<dbReference type="AlphaFoldDB" id="A0A9Q8QV71"/>
<keyword evidence="1" id="KW-0472">Membrane</keyword>
<proteinExistence type="predicted"/>
<feature type="transmembrane region" description="Helical" evidence="1">
    <location>
        <begin position="46"/>
        <end position="64"/>
    </location>
</feature>
<evidence type="ECO:0000313" key="3">
    <source>
        <dbReference type="Proteomes" id="UP000829452"/>
    </source>
</evidence>
<keyword evidence="1" id="KW-0812">Transmembrane</keyword>
<gene>
    <name evidence="2" type="ORF">G8B11_08595</name>
</gene>
<dbReference type="EMBL" id="CP049772">
    <property type="protein sequence ID" value="UNL82328.1"/>
    <property type="molecule type" value="Genomic_DNA"/>
</dbReference>
<protein>
    <submittedName>
        <fullName evidence="2">FhiA protein</fullName>
    </submittedName>
</protein>
<keyword evidence="1" id="KW-1133">Transmembrane helix</keyword>
<sequence>MDVLYVTTALPKWDIDCWFTLNFESTACVYVILRHPNHTLLMMQRFRGLVAVYGALFASGLSALSQGRMSSDTHGNGL</sequence>
<organism evidence="2 3">
    <name type="scientific">Bifidobacterium longum subsp. longum</name>
    <dbReference type="NCBI Taxonomy" id="1679"/>
    <lineage>
        <taxon>Bacteria</taxon>
        <taxon>Bacillati</taxon>
        <taxon>Actinomycetota</taxon>
        <taxon>Actinomycetes</taxon>
        <taxon>Bifidobacteriales</taxon>
        <taxon>Bifidobacteriaceae</taxon>
        <taxon>Bifidobacterium</taxon>
    </lineage>
</organism>
<dbReference type="Proteomes" id="UP000829452">
    <property type="component" value="Chromosome"/>
</dbReference>
<reference evidence="2" key="1">
    <citation type="submission" date="2020-02" db="EMBL/GenBank/DDBJ databases">
        <title>The Isolation and identification of Lactobacillus and Bifidobacterium species from dairy as potential probiotics for calf scour mitigation.</title>
        <authorList>
            <person name="Dhadda K."/>
            <person name="Guan L."/>
            <person name="Chen Y."/>
            <person name="Malmuthuge N."/>
        </authorList>
    </citation>
    <scope>NUCLEOTIDE SEQUENCE</scope>
    <source>
        <strain evidence="2">B1</strain>
    </source>
</reference>
<name>A0A9Q8QV71_BIFLL</name>
<evidence type="ECO:0000256" key="1">
    <source>
        <dbReference type="SAM" id="Phobius"/>
    </source>
</evidence>